<reference evidence="2 3" key="1">
    <citation type="submission" date="2024-03" db="EMBL/GenBank/DDBJ databases">
        <title>Community enrichment and isolation of bacterial strains for fucoidan degradation.</title>
        <authorList>
            <person name="Sichert A."/>
        </authorList>
    </citation>
    <scope>NUCLEOTIDE SEQUENCE [LARGE SCALE GENOMIC DNA]</scope>
    <source>
        <strain evidence="2 3">AS62</strain>
    </source>
</reference>
<gene>
    <name evidence="2" type="ORF">WNY59_08945</name>
</gene>
<protein>
    <recommendedName>
        <fullName evidence="4">Transcriptional regulator</fullName>
    </recommendedName>
</protein>
<feature type="compositionally biased region" description="Low complexity" evidence="1">
    <location>
        <begin position="547"/>
        <end position="564"/>
    </location>
</feature>
<organism evidence="2 3">
    <name type="scientific">Ahrensia kielensis</name>
    <dbReference type="NCBI Taxonomy" id="76980"/>
    <lineage>
        <taxon>Bacteria</taxon>
        <taxon>Pseudomonadati</taxon>
        <taxon>Pseudomonadota</taxon>
        <taxon>Alphaproteobacteria</taxon>
        <taxon>Hyphomicrobiales</taxon>
        <taxon>Ahrensiaceae</taxon>
        <taxon>Ahrensia</taxon>
    </lineage>
</organism>
<proteinExistence type="predicted"/>
<feature type="compositionally biased region" description="Pro residues" evidence="1">
    <location>
        <begin position="82"/>
        <end position="91"/>
    </location>
</feature>
<feature type="compositionally biased region" description="Pro residues" evidence="1">
    <location>
        <begin position="100"/>
        <end position="125"/>
    </location>
</feature>
<feature type="compositionally biased region" description="Pro residues" evidence="1">
    <location>
        <begin position="131"/>
        <end position="156"/>
    </location>
</feature>
<dbReference type="EMBL" id="JBBMQO010000004">
    <property type="protein sequence ID" value="MEM5501715.1"/>
    <property type="molecule type" value="Genomic_DNA"/>
</dbReference>
<evidence type="ECO:0008006" key="4">
    <source>
        <dbReference type="Google" id="ProtNLM"/>
    </source>
</evidence>
<feature type="compositionally biased region" description="Polar residues" evidence="1">
    <location>
        <begin position="528"/>
        <end position="539"/>
    </location>
</feature>
<name>A0ABU9T6F4_9HYPH</name>
<feature type="region of interest" description="Disordered" evidence="1">
    <location>
        <begin position="461"/>
        <end position="564"/>
    </location>
</feature>
<dbReference type="RefSeq" id="WP_342848164.1">
    <property type="nucleotide sequence ID" value="NZ_JBBMQO010000004.1"/>
</dbReference>
<dbReference type="Proteomes" id="UP001477870">
    <property type="component" value="Unassembled WGS sequence"/>
</dbReference>
<evidence type="ECO:0000256" key="1">
    <source>
        <dbReference type="SAM" id="MobiDB-lite"/>
    </source>
</evidence>
<accession>A0ABU9T6F4</accession>
<evidence type="ECO:0000313" key="3">
    <source>
        <dbReference type="Proteomes" id="UP001477870"/>
    </source>
</evidence>
<keyword evidence="3" id="KW-1185">Reference proteome</keyword>
<evidence type="ECO:0000313" key="2">
    <source>
        <dbReference type="EMBL" id="MEM5501715.1"/>
    </source>
</evidence>
<feature type="region of interest" description="Disordered" evidence="1">
    <location>
        <begin position="378"/>
        <end position="398"/>
    </location>
</feature>
<feature type="region of interest" description="Disordered" evidence="1">
    <location>
        <begin position="79"/>
        <end position="201"/>
    </location>
</feature>
<comment type="caution">
    <text evidence="2">The sequence shown here is derived from an EMBL/GenBank/DDBJ whole genome shotgun (WGS) entry which is preliminary data.</text>
</comment>
<sequence>MADFAAVIRKTLSNMSEATPELRAKVYDKARATVKKQIDAMENRPPQAAIDRQFAKLEDAINSVEVEYSAEPVIMPEVAAPVAPPPEPEVPAVPEAPEVPSAPEPAPVEPEPELPKPAEPAPEVPAAPVVPVVPAPEIPAEPEPEVPSAPEPAPVEPEPELPKPAEPEPEVTPPFDPAPGSDVDAPLPASLDVDEADNQVSSAPVAADVLDEPVAEPTPVEDIAVEPPKFEQPVDAVEVVDDVSDGMIVADGALSAEKAIDDASSAPIEASLSDAASYVATPSVDASVDDEPSIDDINKTIGELFGDKDNEPAAEMPAANNDPLADFLKEQESNLAEREQNFEVSTAEKADDVLDDVTSGIEAVPASVGADFGAVEGERRDSSVGIPPLVSSDEETKSGGGAKKAIIAVAVLALLGGGAYAAYEKKDQLGAFYSETALPWWQGLTGGDTVVSEEGGVPVRTVTSTSVTNDDQASDEEVAAAENEVTPSLVEDVSNAEEAPSKFTQRLNEDGTEIDEGPIEGADAGANEGSSVSPQTAGTRNDEPQTAEDTAAADTGDATAETPATLVGQRAIFYEERTGTQDGTALTGATVWTVVNESPGGELPVEPAIRAETSIPELGLKMEMTIRRNGDSTFPASHIIELFFRVPENFDGRGIADVQRVTFKTNEQDAGNALIAVPAPLDQNIFLIALTDAKTAVETNVQLMTRENWIDIPMQYTNGRRALITLEKGIPGERVFKDVFAAWDAAPINN</sequence>